<organism evidence="1 2">
    <name type="scientific">Thelephora ganbajun</name>
    <name type="common">Ganba fungus</name>
    <dbReference type="NCBI Taxonomy" id="370292"/>
    <lineage>
        <taxon>Eukaryota</taxon>
        <taxon>Fungi</taxon>
        <taxon>Dikarya</taxon>
        <taxon>Basidiomycota</taxon>
        <taxon>Agaricomycotina</taxon>
        <taxon>Agaricomycetes</taxon>
        <taxon>Thelephorales</taxon>
        <taxon>Thelephoraceae</taxon>
        <taxon>Thelephora</taxon>
    </lineage>
</organism>
<accession>A0ACB6ZC33</accession>
<gene>
    <name evidence="1" type="ORF">BDM02DRAFT_3251214</name>
</gene>
<name>A0ACB6ZC33_THEGA</name>
<evidence type="ECO:0000313" key="1">
    <source>
        <dbReference type="EMBL" id="KAF9647119.1"/>
    </source>
</evidence>
<evidence type="ECO:0000313" key="2">
    <source>
        <dbReference type="Proteomes" id="UP000886501"/>
    </source>
</evidence>
<dbReference type="Proteomes" id="UP000886501">
    <property type="component" value="Unassembled WGS sequence"/>
</dbReference>
<comment type="caution">
    <text evidence="1">The sequence shown here is derived from an EMBL/GenBank/DDBJ whole genome shotgun (WGS) entry which is preliminary data.</text>
</comment>
<reference evidence="1" key="2">
    <citation type="journal article" date="2020" name="Nat. Commun.">
        <title>Large-scale genome sequencing of mycorrhizal fungi provides insights into the early evolution of symbiotic traits.</title>
        <authorList>
            <person name="Miyauchi S."/>
            <person name="Kiss E."/>
            <person name="Kuo A."/>
            <person name="Drula E."/>
            <person name="Kohler A."/>
            <person name="Sanchez-Garcia M."/>
            <person name="Morin E."/>
            <person name="Andreopoulos B."/>
            <person name="Barry K.W."/>
            <person name="Bonito G."/>
            <person name="Buee M."/>
            <person name="Carver A."/>
            <person name="Chen C."/>
            <person name="Cichocki N."/>
            <person name="Clum A."/>
            <person name="Culley D."/>
            <person name="Crous P.W."/>
            <person name="Fauchery L."/>
            <person name="Girlanda M."/>
            <person name="Hayes R.D."/>
            <person name="Keri Z."/>
            <person name="LaButti K."/>
            <person name="Lipzen A."/>
            <person name="Lombard V."/>
            <person name="Magnuson J."/>
            <person name="Maillard F."/>
            <person name="Murat C."/>
            <person name="Nolan M."/>
            <person name="Ohm R.A."/>
            <person name="Pangilinan J."/>
            <person name="Pereira M.F."/>
            <person name="Perotto S."/>
            <person name="Peter M."/>
            <person name="Pfister S."/>
            <person name="Riley R."/>
            <person name="Sitrit Y."/>
            <person name="Stielow J.B."/>
            <person name="Szollosi G."/>
            <person name="Zifcakova L."/>
            <person name="Stursova M."/>
            <person name="Spatafora J.W."/>
            <person name="Tedersoo L."/>
            <person name="Vaario L.M."/>
            <person name="Yamada A."/>
            <person name="Yan M."/>
            <person name="Wang P."/>
            <person name="Xu J."/>
            <person name="Bruns T."/>
            <person name="Baldrian P."/>
            <person name="Vilgalys R."/>
            <person name="Dunand C."/>
            <person name="Henrissat B."/>
            <person name="Grigoriev I.V."/>
            <person name="Hibbett D."/>
            <person name="Nagy L.G."/>
            <person name="Martin F.M."/>
        </authorList>
    </citation>
    <scope>NUCLEOTIDE SEQUENCE</scope>
    <source>
        <strain evidence="1">P2</strain>
    </source>
</reference>
<proteinExistence type="predicted"/>
<protein>
    <submittedName>
        <fullName evidence="1">Uncharacterized protein</fullName>
    </submittedName>
</protein>
<reference evidence="1" key="1">
    <citation type="submission" date="2019-10" db="EMBL/GenBank/DDBJ databases">
        <authorList>
            <consortium name="DOE Joint Genome Institute"/>
            <person name="Kuo A."/>
            <person name="Miyauchi S."/>
            <person name="Kiss E."/>
            <person name="Drula E."/>
            <person name="Kohler A."/>
            <person name="Sanchez-Garcia M."/>
            <person name="Andreopoulos B."/>
            <person name="Barry K.W."/>
            <person name="Bonito G."/>
            <person name="Buee M."/>
            <person name="Carver A."/>
            <person name="Chen C."/>
            <person name="Cichocki N."/>
            <person name="Clum A."/>
            <person name="Culley D."/>
            <person name="Crous P.W."/>
            <person name="Fauchery L."/>
            <person name="Girlanda M."/>
            <person name="Hayes R."/>
            <person name="Keri Z."/>
            <person name="Labutti K."/>
            <person name="Lipzen A."/>
            <person name="Lombard V."/>
            <person name="Magnuson J."/>
            <person name="Maillard F."/>
            <person name="Morin E."/>
            <person name="Murat C."/>
            <person name="Nolan M."/>
            <person name="Ohm R."/>
            <person name="Pangilinan J."/>
            <person name="Pereira M."/>
            <person name="Perotto S."/>
            <person name="Peter M."/>
            <person name="Riley R."/>
            <person name="Sitrit Y."/>
            <person name="Stielow B."/>
            <person name="Szollosi G."/>
            <person name="Zifcakova L."/>
            <person name="Stursova M."/>
            <person name="Spatafora J.W."/>
            <person name="Tedersoo L."/>
            <person name="Vaario L.-M."/>
            <person name="Yamada A."/>
            <person name="Yan M."/>
            <person name="Wang P."/>
            <person name="Xu J."/>
            <person name="Bruns T."/>
            <person name="Baldrian P."/>
            <person name="Vilgalys R."/>
            <person name="Henrissat B."/>
            <person name="Grigoriev I.V."/>
            <person name="Hibbett D."/>
            <person name="Nagy L.G."/>
            <person name="Martin F.M."/>
        </authorList>
    </citation>
    <scope>NUCLEOTIDE SEQUENCE</scope>
    <source>
        <strain evidence="1">P2</strain>
    </source>
</reference>
<sequence length="424" mass="47902">MADTRAPDHQRYAASNHNASPTHSWNEQLPVQGPSPGVGHPCSENHVGFVFFNSPHASYTTTILLPTDSVMGTTGSGKSTFINLVSGSNLGVSRKLGSCTNTVQVVEAFNLDGRRVVLIDTPGFDDTTQSDTDVLRTIAAFLGASYERGDKLTGVLYFHRITDLRMGGTQTRNFRMFRKLCGESALRNVVIVTNMWGGVEPGIGDAREAELMREDIFFKPVLESGARMARHENTVSSAEGIIRLLIDNQPLPLQIQRELVHECKDIVETSAGQELNRELSDQIRKHQEDICVLVEEMEQATRDKDEETRNELEIETRRMREQTWRLEEEARRLASDYWREKNEFQARLAELERARQDGYRGTEFPRYSPRWGGHYDRFPPASSYGSTSTTEQQSVNAPGLFGKDKTSVVNSARTFARNLRERWQ</sequence>
<dbReference type="EMBL" id="MU118041">
    <property type="protein sequence ID" value="KAF9647119.1"/>
    <property type="molecule type" value="Genomic_DNA"/>
</dbReference>
<keyword evidence="2" id="KW-1185">Reference proteome</keyword>